<evidence type="ECO:0000256" key="1">
    <source>
        <dbReference type="ARBA" id="ARBA00006479"/>
    </source>
</evidence>
<comment type="caution">
    <text evidence="2">The sequence shown here is derived from an EMBL/GenBank/DDBJ whole genome shotgun (WGS) entry which is preliminary data.</text>
</comment>
<dbReference type="RefSeq" id="WP_188543046.1">
    <property type="nucleotide sequence ID" value="NZ_BMCU01000001.1"/>
</dbReference>
<evidence type="ECO:0000313" key="3">
    <source>
        <dbReference type="Proteomes" id="UP000654257"/>
    </source>
</evidence>
<comment type="similarity">
    <text evidence="1">Belongs to the ROK (NagC/XylR) family.</text>
</comment>
<keyword evidence="3" id="KW-1185">Reference proteome</keyword>
<protein>
    <submittedName>
        <fullName evidence="2">Sugar kinase</fullName>
    </submittedName>
</protein>
<name>A0A917FPK3_9NOCA</name>
<gene>
    <name evidence="2" type="ORF">GCM10007304_04220</name>
</gene>
<evidence type="ECO:0000313" key="2">
    <source>
        <dbReference type="EMBL" id="GGF93482.1"/>
    </source>
</evidence>
<keyword evidence="2" id="KW-0418">Kinase</keyword>
<sequence>MTALALDIGGTKFAAAMVGANGRPVDAKITPTPTENVWDACEQLLYDVLASANVEVAQVTEVGIASAGPVDTTAGIVSPINIAEWYEGFPIVDAVRSLFPDAAITLALDGACVALAEHRFGAGRGVADLVGMTVSTGIGGGLVLGGKIVRGRSGNAGHIGHVVVPGSTDPCTCGGVGCVETVASGPNAVRWAQSQGWEGDDGIALARAAADGHPIAAAALQRAGAAIGQAIASTAALLDIQLAVVGGGFSQAGPPLWDPLLQSVELHAKLNFLSGLRVVPAELGGLGTLTGAAALVSA</sequence>
<reference evidence="2" key="2">
    <citation type="submission" date="2020-09" db="EMBL/GenBank/DDBJ databases">
        <authorList>
            <person name="Sun Q."/>
            <person name="Sedlacek I."/>
        </authorList>
    </citation>
    <scope>NUCLEOTIDE SEQUENCE</scope>
    <source>
        <strain evidence="2">CCM 7905</strain>
    </source>
</reference>
<dbReference type="Gene3D" id="3.30.420.40">
    <property type="match status" value="2"/>
</dbReference>
<reference evidence="2" key="1">
    <citation type="journal article" date="2014" name="Int. J. Syst. Evol. Microbiol.">
        <title>Complete genome sequence of Corynebacterium casei LMG S-19264T (=DSM 44701T), isolated from a smear-ripened cheese.</title>
        <authorList>
            <consortium name="US DOE Joint Genome Institute (JGI-PGF)"/>
            <person name="Walter F."/>
            <person name="Albersmeier A."/>
            <person name="Kalinowski J."/>
            <person name="Ruckert C."/>
        </authorList>
    </citation>
    <scope>NUCLEOTIDE SEQUENCE</scope>
    <source>
        <strain evidence="2">CCM 7905</strain>
    </source>
</reference>
<organism evidence="2 3">
    <name type="scientific">Rhodococcoides trifolii</name>
    <dbReference type="NCBI Taxonomy" id="908250"/>
    <lineage>
        <taxon>Bacteria</taxon>
        <taxon>Bacillati</taxon>
        <taxon>Actinomycetota</taxon>
        <taxon>Actinomycetes</taxon>
        <taxon>Mycobacteriales</taxon>
        <taxon>Nocardiaceae</taxon>
        <taxon>Rhodococcoides</taxon>
    </lineage>
</organism>
<keyword evidence="2" id="KW-0808">Transferase</keyword>
<dbReference type="AlphaFoldDB" id="A0A917FPK3"/>
<dbReference type="Pfam" id="PF00480">
    <property type="entry name" value="ROK"/>
    <property type="match status" value="1"/>
</dbReference>
<dbReference type="Proteomes" id="UP000654257">
    <property type="component" value="Unassembled WGS sequence"/>
</dbReference>
<dbReference type="SUPFAM" id="SSF53067">
    <property type="entry name" value="Actin-like ATPase domain"/>
    <property type="match status" value="1"/>
</dbReference>
<dbReference type="InterPro" id="IPR000600">
    <property type="entry name" value="ROK"/>
</dbReference>
<dbReference type="PANTHER" id="PTHR18964:SF169">
    <property type="entry name" value="N-ACETYLMANNOSAMINE KINASE"/>
    <property type="match status" value="1"/>
</dbReference>
<dbReference type="EMBL" id="BMCU01000001">
    <property type="protein sequence ID" value="GGF93482.1"/>
    <property type="molecule type" value="Genomic_DNA"/>
</dbReference>
<dbReference type="PROSITE" id="PS01125">
    <property type="entry name" value="ROK"/>
    <property type="match status" value="1"/>
</dbReference>
<dbReference type="InterPro" id="IPR043129">
    <property type="entry name" value="ATPase_NBD"/>
</dbReference>
<dbReference type="InterPro" id="IPR049874">
    <property type="entry name" value="ROK_cs"/>
</dbReference>
<proteinExistence type="inferred from homology"/>
<dbReference type="PANTHER" id="PTHR18964">
    <property type="entry name" value="ROK (REPRESSOR, ORF, KINASE) FAMILY"/>
    <property type="match status" value="1"/>
</dbReference>
<dbReference type="GO" id="GO:0016301">
    <property type="term" value="F:kinase activity"/>
    <property type="evidence" value="ECO:0007669"/>
    <property type="project" value="UniProtKB-KW"/>
</dbReference>
<accession>A0A917FPK3</accession>